<dbReference type="OrthoDB" id="21336at10239"/>
<dbReference type="GeneID" id="26646639"/>
<dbReference type="InterPro" id="IPR044925">
    <property type="entry name" value="His-Me_finger_sf"/>
</dbReference>
<accession>A0A0A7TXI0</accession>
<keyword evidence="3" id="KW-0540">Nuclease</keyword>
<sequence>MRNKLYSLFLEDPKKFILLVNKFRERFSYDPESGLLSRKIGTGGQLPGSIVGTDNGKGYLRTSFNKEQYLVHLIIYAMQTNEMAEVVDHKDLDKKNNRWSNLRPTNKSGNERNTSVRSNSTTGVKNVYWIPGRHKYRVQFKIHGETKYFGYYDTIQEAEVVADRERRRLHGEFARS</sequence>
<evidence type="ECO:0000313" key="3">
    <source>
        <dbReference type="EMBL" id="AJA73565.1"/>
    </source>
</evidence>
<reference evidence="4" key="1">
    <citation type="submission" date="2014-11" db="EMBL/GenBank/DDBJ databases">
        <title>Complete Genome of Salmonella enterica serovar Typhimurium Siphophage Shivani.</title>
        <authorList>
            <person name="Piya D."/>
            <person name="Xie Y."/>
            <person name="Hernandez A.C."/>
            <person name="Everett G.F.K."/>
        </authorList>
    </citation>
    <scope>NUCLEOTIDE SEQUENCE [LARGE SCALE GENOMIC DNA]</scope>
</reference>
<keyword evidence="3" id="KW-0378">Hydrolase</keyword>
<dbReference type="InterPro" id="IPR016177">
    <property type="entry name" value="DNA-bd_dom_sf"/>
</dbReference>
<name>A0A0A7TXI0_9CAUD</name>
<dbReference type="KEGG" id="vg:26646639"/>
<dbReference type="EMBL" id="KP143763">
    <property type="protein sequence ID" value="AJA73565.1"/>
    <property type="molecule type" value="Genomic_DNA"/>
</dbReference>
<keyword evidence="3" id="KW-0255">Endonuclease</keyword>
<dbReference type="Pfam" id="PF13392">
    <property type="entry name" value="HNH_3"/>
    <property type="match status" value="1"/>
</dbReference>
<dbReference type="SUPFAM" id="SSF54060">
    <property type="entry name" value="His-Me finger endonucleases"/>
    <property type="match status" value="1"/>
</dbReference>
<gene>
    <name evidence="3" type="ORF">CPT_Shivani118</name>
</gene>
<dbReference type="Gene3D" id="3.90.75.20">
    <property type="match status" value="1"/>
</dbReference>
<proteinExistence type="predicted"/>
<evidence type="ECO:0000313" key="4">
    <source>
        <dbReference type="Proteomes" id="UP000031070"/>
    </source>
</evidence>
<organism evidence="3 4">
    <name type="scientific">Salmonella phage Shivani</name>
    <dbReference type="NCBI Taxonomy" id="1572715"/>
    <lineage>
        <taxon>Viruses</taxon>
        <taxon>Duplodnaviria</taxon>
        <taxon>Heunggongvirae</taxon>
        <taxon>Uroviricota</taxon>
        <taxon>Caudoviricetes</taxon>
        <taxon>Demerecviridae</taxon>
        <taxon>Markadamsvirinae</taxon>
        <taxon>Tequintavirus</taxon>
        <taxon>Tequintavirus shivani</taxon>
    </lineage>
</organism>
<dbReference type="GO" id="GO:0003677">
    <property type="term" value="F:DNA binding"/>
    <property type="evidence" value="ECO:0007669"/>
    <property type="project" value="InterPro"/>
</dbReference>
<feature type="domain" description="HNH nuclease" evidence="2">
    <location>
        <begin position="69"/>
        <end position="112"/>
    </location>
</feature>
<dbReference type="Proteomes" id="UP000031070">
    <property type="component" value="Segment"/>
</dbReference>
<evidence type="ECO:0000259" key="2">
    <source>
        <dbReference type="Pfam" id="PF13392"/>
    </source>
</evidence>
<dbReference type="GO" id="GO:0004519">
    <property type="term" value="F:endonuclease activity"/>
    <property type="evidence" value="ECO:0007669"/>
    <property type="project" value="UniProtKB-KW"/>
</dbReference>
<dbReference type="SUPFAM" id="SSF54171">
    <property type="entry name" value="DNA-binding domain"/>
    <property type="match status" value="1"/>
</dbReference>
<feature type="region of interest" description="Disordered" evidence="1">
    <location>
        <begin position="96"/>
        <end position="119"/>
    </location>
</feature>
<protein>
    <submittedName>
        <fullName evidence="3">HNH homing endonuclease</fullName>
    </submittedName>
</protein>
<evidence type="ECO:0000256" key="1">
    <source>
        <dbReference type="SAM" id="MobiDB-lite"/>
    </source>
</evidence>
<keyword evidence="4" id="KW-1185">Reference proteome</keyword>
<dbReference type="InterPro" id="IPR003615">
    <property type="entry name" value="HNH_nuc"/>
</dbReference>
<dbReference type="RefSeq" id="YP_009194762.1">
    <property type="nucleotide sequence ID" value="NC_028754.1"/>
</dbReference>
<feature type="compositionally biased region" description="Polar residues" evidence="1">
    <location>
        <begin position="98"/>
        <end position="119"/>
    </location>
</feature>